<evidence type="ECO:0000313" key="2">
    <source>
        <dbReference type="EMBL" id="MDL4839867.1"/>
    </source>
</evidence>
<protein>
    <submittedName>
        <fullName evidence="2">PQQ-dependent sugar dehydrogenase</fullName>
    </submittedName>
</protein>
<reference evidence="2 3" key="1">
    <citation type="submission" date="2023-06" db="EMBL/GenBank/DDBJ databases">
        <title>Aquibacillus rhizosphaerae LR5S19.</title>
        <authorList>
            <person name="Sun J.-Q."/>
        </authorList>
    </citation>
    <scope>NUCLEOTIDE SEQUENCE [LARGE SCALE GENOMIC DNA]</scope>
    <source>
        <strain evidence="2 3">LR5S19</strain>
    </source>
</reference>
<dbReference type="Proteomes" id="UP001235343">
    <property type="component" value="Unassembled WGS sequence"/>
</dbReference>
<name>A0ABT7L204_9BACI</name>
<gene>
    <name evidence="2" type="ORF">QQS35_05280</name>
</gene>
<dbReference type="Gene3D" id="2.120.10.30">
    <property type="entry name" value="TolB, C-terminal domain"/>
    <property type="match status" value="1"/>
</dbReference>
<accession>A0ABT7L204</accession>
<keyword evidence="3" id="KW-1185">Reference proteome</keyword>
<evidence type="ECO:0000313" key="3">
    <source>
        <dbReference type="Proteomes" id="UP001235343"/>
    </source>
</evidence>
<organism evidence="2 3">
    <name type="scientific">Aquibacillus rhizosphaerae</name>
    <dbReference type="NCBI Taxonomy" id="3051431"/>
    <lineage>
        <taxon>Bacteria</taxon>
        <taxon>Bacillati</taxon>
        <taxon>Bacillota</taxon>
        <taxon>Bacilli</taxon>
        <taxon>Bacillales</taxon>
        <taxon>Bacillaceae</taxon>
        <taxon>Aquibacillus</taxon>
    </lineage>
</organism>
<comment type="caution">
    <text evidence="2">The sequence shown here is derived from an EMBL/GenBank/DDBJ whole genome shotgun (WGS) entry which is preliminary data.</text>
</comment>
<sequence>MEKVILNLQPIVSNLNLPTVIKSIVLPGDTVESLFIATQVGEIFYIRNGEIKVFLDIRSHVISLEEYDERGLLGLAFHSSFYDNGLFYLHYSVAGTEGPGALSNSFKPNPCDSSTLNLDWTHRETQYSHVNTIEEWGLQSNEQPQKRRTLLRIKRPFSNHNGVNSLNFSPETGKLVFTHGDGGSGYDPFNLSQDILEIAGKIIEIDVTTYIAIDPPVVTRFNELPKPILATLSLMAKGVRNIPGISYQWFYNQYVKYVGNVGQDLVESVYSFVHYKPIPVSQLVQAEANGGKLDEEGLINFGCRAWEGAFPTSIIRNCADDGPLDKKGMAYYKEAVKIATKRLPPLMIYFHQDPRPDKFEATALTGVQAYLGNRIPTLTGTVVFSELSKKGNANGPARGTLAYTRYRSDGMLNSFMEIQTNDPFDSNDAYYVSLGTNMNQSRIYVGVYGSMQVTDYNQGTVFEIVPRG</sequence>
<evidence type="ECO:0000259" key="1">
    <source>
        <dbReference type="Pfam" id="PF07995"/>
    </source>
</evidence>
<dbReference type="PANTHER" id="PTHR19328:SF75">
    <property type="entry name" value="ALDOSE SUGAR DEHYDROGENASE YLII"/>
    <property type="match status" value="1"/>
</dbReference>
<proteinExistence type="predicted"/>
<dbReference type="InterPro" id="IPR012938">
    <property type="entry name" value="Glc/Sorbosone_DH"/>
</dbReference>
<dbReference type="EMBL" id="JASTZU010000018">
    <property type="protein sequence ID" value="MDL4839867.1"/>
    <property type="molecule type" value="Genomic_DNA"/>
</dbReference>
<dbReference type="RefSeq" id="WP_285930830.1">
    <property type="nucleotide sequence ID" value="NZ_JASTZU010000018.1"/>
</dbReference>
<dbReference type="SUPFAM" id="SSF50952">
    <property type="entry name" value="Soluble quinoprotein glucose dehydrogenase"/>
    <property type="match status" value="1"/>
</dbReference>
<dbReference type="Pfam" id="PF07995">
    <property type="entry name" value="GSDH"/>
    <property type="match status" value="1"/>
</dbReference>
<dbReference type="InterPro" id="IPR011042">
    <property type="entry name" value="6-blade_b-propeller_TolB-like"/>
</dbReference>
<feature type="domain" description="Glucose/Sorbosone dehydrogenase" evidence="1">
    <location>
        <begin position="32"/>
        <end position="264"/>
    </location>
</feature>
<dbReference type="PANTHER" id="PTHR19328">
    <property type="entry name" value="HEDGEHOG-INTERACTING PROTEIN"/>
    <property type="match status" value="1"/>
</dbReference>
<dbReference type="InterPro" id="IPR011041">
    <property type="entry name" value="Quinoprot_gluc/sorb_DH_b-prop"/>
</dbReference>